<keyword evidence="3" id="KW-0808">Transferase</keyword>
<dbReference type="PANTHER" id="PTHR44329">
    <property type="entry name" value="SERINE/THREONINE-PROTEIN KINASE TNNI3K-RELATED"/>
    <property type="match status" value="1"/>
</dbReference>
<keyword evidence="4" id="KW-1185">Reference proteome</keyword>
<proteinExistence type="predicted"/>
<dbReference type="InterPro" id="IPR000719">
    <property type="entry name" value="Prot_kinase_dom"/>
</dbReference>
<evidence type="ECO:0000313" key="3">
    <source>
        <dbReference type="EMBL" id="KAF9449503.1"/>
    </source>
</evidence>
<dbReference type="InterPro" id="IPR051681">
    <property type="entry name" value="Ser/Thr_Kinases-Pseudokinases"/>
</dbReference>
<protein>
    <submittedName>
        <fullName evidence="3">Kinase-like protein</fullName>
    </submittedName>
</protein>
<dbReference type="EMBL" id="MU151128">
    <property type="protein sequence ID" value="KAF9449503.1"/>
    <property type="molecule type" value="Genomic_DNA"/>
</dbReference>
<dbReference type="PROSITE" id="PS50011">
    <property type="entry name" value="PROTEIN_KINASE_DOM"/>
    <property type="match status" value="1"/>
</dbReference>
<dbReference type="Proteomes" id="UP000807342">
    <property type="component" value="Unassembled WGS sequence"/>
</dbReference>
<keyword evidence="3" id="KW-0418">Kinase</keyword>
<name>A0A9P5XEF8_9AGAR</name>
<feature type="domain" description="Protein kinase" evidence="2">
    <location>
        <begin position="22"/>
        <end position="283"/>
    </location>
</feature>
<dbReference type="InterPro" id="IPR008271">
    <property type="entry name" value="Ser/Thr_kinase_AS"/>
</dbReference>
<evidence type="ECO:0000256" key="1">
    <source>
        <dbReference type="SAM" id="MobiDB-lite"/>
    </source>
</evidence>
<dbReference type="GO" id="GO:0005524">
    <property type="term" value="F:ATP binding"/>
    <property type="evidence" value="ECO:0007669"/>
    <property type="project" value="InterPro"/>
</dbReference>
<dbReference type="OrthoDB" id="4062651at2759"/>
<dbReference type="InterPro" id="IPR001245">
    <property type="entry name" value="Ser-Thr/Tyr_kinase_cat_dom"/>
</dbReference>
<evidence type="ECO:0000313" key="4">
    <source>
        <dbReference type="Proteomes" id="UP000807342"/>
    </source>
</evidence>
<dbReference type="SUPFAM" id="SSF56112">
    <property type="entry name" value="Protein kinase-like (PK-like)"/>
    <property type="match status" value="1"/>
</dbReference>
<organism evidence="3 4">
    <name type="scientific">Macrolepiota fuliginosa MF-IS2</name>
    <dbReference type="NCBI Taxonomy" id="1400762"/>
    <lineage>
        <taxon>Eukaryota</taxon>
        <taxon>Fungi</taxon>
        <taxon>Dikarya</taxon>
        <taxon>Basidiomycota</taxon>
        <taxon>Agaricomycotina</taxon>
        <taxon>Agaricomycetes</taxon>
        <taxon>Agaricomycetidae</taxon>
        <taxon>Agaricales</taxon>
        <taxon>Agaricineae</taxon>
        <taxon>Agaricaceae</taxon>
        <taxon>Macrolepiota</taxon>
    </lineage>
</organism>
<dbReference type="GO" id="GO:0004674">
    <property type="term" value="F:protein serine/threonine kinase activity"/>
    <property type="evidence" value="ECO:0007669"/>
    <property type="project" value="TreeGrafter"/>
</dbReference>
<accession>A0A9P5XEF8</accession>
<dbReference type="Gene3D" id="1.10.510.10">
    <property type="entry name" value="Transferase(Phosphotransferase) domain 1"/>
    <property type="match status" value="1"/>
</dbReference>
<evidence type="ECO:0000259" key="2">
    <source>
        <dbReference type="PROSITE" id="PS50011"/>
    </source>
</evidence>
<dbReference type="AlphaFoldDB" id="A0A9P5XEF8"/>
<dbReference type="SMART" id="SM00220">
    <property type="entry name" value="S_TKc"/>
    <property type="match status" value="1"/>
</dbReference>
<comment type="caution">
    <text evidence="3">The sequence shown here is derived from an EMBL/GenBank/DDBJ whole genome shotgun (WGS) entry which is preliminary data.</text>
</comment>
<dbReference type="PROSITE" id="PS00108">
    <property type="entry name" value="PROTEIN_KINASE_ST"/>
    <property type="match status" value="1"/>
</dbReference>
<feature type="compositionally biased region" description="Basic and acidic residues" evidence="1">
    <location>
        <begin position="283"/>
        <end position="292"/>
    </location>
</feature>
<dbReference type="Pfam" id="PF07714">
    <property type="entry name" value="PK_Tyr_Ser-Thr"/>
    <property type="match status" value="1"/>
</dbReference>
<reference evidence="3" key="1">
    <citation type="submission" date="2020-11" db="EMBL/GenBank/DDBJ databases">
        <authorList>
            <consortium name="DOE Joint Genome Institute"/>
            <person name="Ahrendt S."/>
            <person name="Riley R."/>
            <person name="Andreopoulos W."/>
            <person name="Labutti K."/>
            <person name="Pangilinan J."/>
            <person name="Ruiz-Duenas F.J."/>
            <person name="Barrasa J.M."/>
            <person name="Sanchez-Garcia M."/>
            <person name="Camarero S."/>
            <person name="Miyauchi S."/>
            <person name="Serrano A."/>
            <person name="Linde D."/>
            <person name="Babiker R."/>
            <person name="Drula E."/>
            <person name="Ayuso-Fernandez I."/>
            <person name="Pacheco R."/>
            <person name="Padilla G."/>
            <person name="Ferreira P."/>
            <person name="Barriuso J."/>
            <person name="Kellner H."/>
            <person name="Castanera R."/>
            <person name="Alfaro M."/>
            <person name="Ramirez L."/>
            <person name="Pisabarro A.G."/>
            <person name="Kuo A."/>
            <person name="Tritt A."/>
            <person name="Lipzen A."/>
            <person name="He G."/>
            <person name="Yan M."/>
            <person name="Ng V."/>
            <person name="Cullen D."/>
            <person name="Martin F."/>
            <person name="Rosso M.-N."/>
            <person name="Henrissat B."/>
            <person name="Hibbett D."/>
            <person name="Martinez A.T."/>
            <person name="Grigoriev I.V."/>
        </authorList>
    </citation>
    <scope>NUCLEOTIDE SEQUENCE</scope>
    <source>
        <strain evidence="3">MF-IS2</strain>
    </source>
</reference>
<gene>
    <name evidence="3" type="ORF">P691DRAFT_703037</name>
</gene>
<feature type="region of interest" description="Disordered" evidence="1">
    <location>
        <begin position="283"/>
        <end position="305"/>
    </location>
</feature>
<sequence>MLRKLSTSARVFPQRFVLKNVTYDPVFVAVGGFASVHKGEYRKRSVCVKIVFARVDEKECIKELILWAHLSHPNILPLYGVVIGDNLRVRLVSPWMDNGTLCAYSSKRLQPSRMPLISDVINGLLYLHNLNVVHSDLKGENVLVSDQGRALIADFGISHISTSTARQKCTTSLIGASKRWAPPEYFDQDPDTPIRPAKAQDVWSFGCLCYEVLSRRPPFYQCRADVHVMRALDNKEIPLRPGPGHEDWDEIGDEMWALMETCWSYAPEARPTLQDISNRFSRLDIPDDRPEVQDGPGSGLAQEDPIELDFDRVENILLNVSKSR</sequence>
<dbReference type="InterPro" id="IPR011009">
    <property type="entry name" value="Kinase-like_dom_sf"/>
</dbReference>